<sequence>MALMTCPECEGKVSSKAIICPHCGYPMQDKPIPTKPTKKGKRRRPNGSGTIVKLSGNRRKPYQVRVNTRLDDRGYPAFDILDNFPDRVQAEIALAKYNETPYDVNLRGLTFTEVYEKWYMRKYGKDPNKKQKGQRSSAEYASRAALKKCAPLHDKVYSKLRTQEMQKIVDCPDYSHSMTEHISSLLRNMGKYALEFDITSKDYASFIVINKEDDTEKGVPFTEDELALLWKNKDRPFVDTILIYCYSGWRLNELARMPLKDIDLENKVFNGGLKTPAGKNRIVPIHSAIYGFVRARYNLCFKSLIYHDGNVNIGEGKYREYFAQALLDCGITTEHTPHDCRHTFNSKLDSSGVNLSCRLKLMGHAGGNINEKVYTHKTIDELREAVEMIKVP</sequence>
<dbReference type="Proteomes" id="UP000261111">
    <property type="component" value="Unassembled WGS sequence"/>
</dbReference>
<dbReference type="Pfam" id="PF00589">
    <property type="entry name" value="Phage_integrase"/>
    <property type="match status" value="1"/>
</dbReference>
<dbReference type="GO" id="GO:0003677">
    <property type="term" value="F:DNA binding"/>
    <property type="evidence" value="ECO:0007669"/>
    <property type="project" value="UniProtKB-KW"/>
</dbReference>
<dbReference type="GeneID" id="93336420"/>
<reference evidence="5 6" key="1">
    <citation type="submission" date="2018-08" db="EMBL/GenBank/DDBJ databases">
        <title>A genome reference for cultivated species of the human gut microbiota.</title>
        <authorList>
            <person name="Zou Y."/>
            <person name="Xue W."/>
            <person name="Luo G."/>
        </authorList>
    </citation>
    <scope>NUCLEOTIDE SEQUENCE [LARGE SCALE GENOMIC DNA]</scope>
    <source>
        <strain evidence="5 6">AF19-21</strain>
    </source>
</reference>
<evidence type="ECO:0000313" key="6">
    <source>
        <dbReference type="Proteomes" id="UP000261111"/>
    </source>
</evidence>
<protein>
    <recommendedName>
        <fullName evidence="4">Tyr recombinase domain-containing protein</fullName>
    </recommendedName>
</protein>
<dbReference type="Gene3D" id="1.10.150.130">
    <property type="match status" value="1"/>
</dbReference>
<comment type="caution">
    <text evidence="5">The sequence shown here is derived from an EMBL/GenBank/DDBJ whole genome shotgun (WGS) entry which is preliminary data.</text>
</comment>
<dbReference type="GO" id="GO:0006310">
    <property type="term" value="P:DNA recombination"/>
    <property type="evidence" value="ECO:0007669"/>
    <property type="project" value="UniProtKB-KW"/>
</dbReference>
<dbReference type="InterPro" id="IPR011010">
    <property type="entry name" value="DNA_brk_join_enz"/>
</dbReference>
<evidence type="ECO:0000313" key="5">
    <source>
        <dbReference type="EMBL" id="RGC35138.1"/>
    </source>
</evidence>
<gene>
    <name evidence="5" type="ORF">DWX41_02840</name>
</gene>
<feature type="region of interest" description="Disordered" evidence="3">
    <location>
        <begin position="31"/>
        <end position="50"/>
    </location>
</feature>
<dbReference type="PROSITE" id="PS51898">
    <property type="entry name" value="TYR_RECOMBINASE"/>
    <property type="match status" value="1"/>
</dbReference>
<feature type="domain" description="Tyr recombinase" evidence="4">
    <location>
        <begin position="216"/>
        <end position="387"/>
    </location>
</feature>
<dbReference type="GO" id="GO:0015074">
    <property type="term" value="P:DNA integration"/>
    <property type="evidence" value="ECO:0007669"/>
    <property type="project" value="InterPro"/>
</dbReference>
<evidence type="ECO:0000256" key="2">
    <source>
        <dbReference type="ARBA" id="ARBA00023172"/>
    </source>
</evidence>
<dbReference type="InterPro" id="IPR002104">
    <property type="entry name" value="Integrase_catalytic"/>
</dbReference>
<evidence type="ECO:0000256" key="3">
    <source>
        <dbReference type="SAM" id="MobiDB-lite"/>
    </source>
</evidence>
<dbReference type="EMBL" id="QVIA01000002">
    <property type="protein sequence ID" value="RGC35138.1"/>
    <property type="molecule type" value="Genomic_DNA"/>
</dbReference>
<evidence type="ECO:0000256" key="1">
    <source>
        <dbReference type="ARBA" id="ARBA00023125"/>
    </source>
</evidence>
<keyword evidence="1" id="KW-0238">DNA-binding</keyword>
<dbReference type="InterPro" id="IPR010998">
    <property type="entry name" value="Integrase_recombinase_N"/>
</dbReference>
<accession>A0A3E2X1I2</accession>
<dbReference type="Gene3D" id="1.10.443.10">
    <property type="entry name" value="Intergrase catalytic core"/>
    <property type="match status" value="1"/>
</dbReference>
<name>A0A3E2X1I2_9FIRM</name>
<organism evidence="5 6">
    <name type="scientific">Hungatella hathewayi</name>
    <dbReference type="NCBI Taxonomy" id="154046"/>
    <lineage>
        <taxon>Bacteria</taxon>
        <taxon>Bacillati</taxon>
        <taxon>Bacillota</taxon>
        <taxon>Clostridia</taxon>
        <taxon>Lachnospirales</taxon>
        <taxon>Lachnospiraceae</taxon>
        <taxon>Hungatella</taxon>
    </lineage>
</organism>
<keyword evidence="2" id="KW-0233">DNA recombination</keyword>
<dbReference type="AlphaFoldDB" id="A0A3E2X1I2"/>
<dbReference type="InterPro" id="IPR013762">
    <property type="entry name" value="Integrase-like_cat_sf"/>
</dbReference>
<feature type="compositionally biased region" description="Basic residues" evidence="3">
    <location>
        <begin position="36"/>
        <end position="45"/>
    </location>
</feature>
<evidence type="ECO:0000259" key="4">
    <source>
        <dbReference type="PROSITE" id="PS51898"/>
    </source>
</evidence>
<dbReference type="RefSeq" id="WP_117440616.1">
    <property type="nucleotide sequence ID" value="NZ_QVIA01000002.1"/>
</dbReference>
<proteinExistence type="predicted"/>
<dbReference type="SUPFAM" id="SSF56349">
    <property type="entry name" value="DNA breaking-rejoining enzymes"/>
    <property type="match status" value="1"/>
</dbReference>